<evidence type="ECO:0000256" key="1">
    <source>
        <dbReference type="SAM" id="MobiDB-lite"/>
    </source>
</evidence>
<feature type="compositionally biased region" description="Low complexity" evidence="1">
    <location>
        <begin position="56"/>
        <end position="66"/>
    </location>
</feature>
<organism evidence="2">
    <name type="scientific">Oryza glumipatula</name>
    <dbReference type="NCBI Taxonomy" id="40148"/>
    <lineage>
        <taxon>Eukaryota</taxon>
        <taxon>Viridiplantae</taxon>
        <taxon>Streptophyta</taxon>
        <taxon>Embryophyta</taxon>
        <taxon>Tracheophyta</taxon>
        <taxon>Spermatophyta</taxon>
        <taxon>Magnoliopsida</taxon>
        <taxon>Liliopsida</taxon>
        <taxon>Poales</taxon>
        <taxon>Poaceae</taxon>
        <taxon>BOP clade</taxon>
        <taxon>Oryzoideae</taxon>
        <taxon>Oryzeae</taxon>
        <taxon>Oryzinae</taxon>
        <taxon>Oryza</taxon>
    </lineage>
</organism>
<reference evidence="2" key="2">
    <citation type="submission" date="2018-05" db="EMBL/GenBank/DDBJ databases">
        <title>OgluRS3 (Oryza glumaepatula Reference Sequence Version 3).</title>
        <authorList>
            <person name="Zhang J."/>
            <person name="Kudrna D."/>
            <person name="Lee S."/>
            <person name="Talag J."/>
            <person name="Welchert J."/>
            <person name="Wing R.A."/>
        </authorList>
    </citation>
    <scope>NUCLEOTIDE SEQUENCE [LARGE SCALE GENOMIC DNA]</scope>
</reference>
<reference evidence="2" key="1">
    <citation type="submission" date="2015-04" db="UniProtKB">
        <authorList>
            <consortium name="EnsemblPlants"/>
        </authorList>
    </citation>
    <scope>IDENTIFICATION</scope>
</reference>
<evidence type="ECO:0000313" key="2">
    <source>
        <dbReference type="EnsemblPlants" id="OGLUM11G07240.1"/>
    </source>
</evidence>
<keyword evidence="3" id="KW-1185">Reference proteome</keyword>
<evidence type="ECO:0000313" key="3">
    <source>
        <dbReference type="Proteomes" id="UP000026961"/>
    </source>
</evidence>
<protein>
    <submittedName>
        <fullName evidence="2">Uncharacterized protein</fullName>
    </submittedName>
</protein>
<feature type="region of interest" description="Disordered" evidence="1">
    <location>
        <begin position="1"/>
        <end position="74"/>
    </location>
</feature>
<accession>A0A0E0BH01</accession>
<name>A0A0E0BH01_9ORYZ</name>
<sequence length="292" mass="31341">MQKQAGPTCVSPSQPNKHRPPSSWPSPLVTSTRSRTAYGQSSAPVAQPQHPLAGDAAAVHSTASNAADRRQLPLVPPPRACAGVGNGRRLVRFLPWRLESFPIDSGNSLVIAALVASSTKTEPIFETARITASMCAEQRHRFYWKTSVPSPVARPPRGSRRRQAPAPPPVHSIAFSAAGRGAASVANGHRPRPAHAPPRAGAGPLLALTQKPQLLQVISSNKTEPIFETTSITASAICAEQKKTDLTATYQYGKGWLGPPKRRDPSTQLQALLGRIRRGGWWAAEQRRPKTA</sequence>
<feature type="compositionally biased region" description="Polar residues" evidence="1">
    <location>
        <begin position="28"/>
        <end position="44"/>
    </location>
</feature>
<feature type="region of interest" description="Disordered" evidence="1">
    <location>
        <begin position="147"/>
        <end position="204"/>
    </location>
</feature>
<dbReference type="HOGENOM" id="CLU_954350_0_0_1"/>
<dbReference type="Proteomes" id="UP000026961">
    <property type="component" value="Chromosome 11"/>
</dbReference>
<dbReference type="AlphaFoldDB" id="A0A0E0BH01"/>
<dbReference type="EnsemblPlants" id="OGLUM11G07240.1">
    <property type="protein sequence ID" value="OGLUM11G07240.1"/>
    <property type="gene ID" value="OGLUM11G07240"/>
</dbReference>
<proteinExistence type="predicted"/>
<dbReference type="Gramene" id="OGLUM11G07240.1">
    <property type="protein sequence ID" value="OGLUM11G07240.1"/>
    <property type="gene ID" value="OGLUM11G07240"/>
</dbReference>
<feature type="compositionally biased region" description="Polar residues" evidence="1">
    <location>
        <begin position="1"/>
        <end position="15"/>
    </location>
</feature>